<dbReference type="Proteomes" id="UP001479436">
    <property type="component" value="Unassembled WGS sequence"/>
</dbReference>
<keyword evidence="5 8" id="KW-0256">Endoplasmic reticulum</keyword>
<dbReference type="GO" id="GO:0016740">
    <property type="term" value="F:transferase activity"/>
    <property type="evidence" value="ECO:0007669"/>
    <property type="project" value="UniProtKB-KW"/>
</dbReference>
<evidence type="ECO:0000256" key="1">
    <source>
        <dbReference type="ARBA" id="ARBA00004479"/>
    </source>
</evidence>
<gene>
    <name evidence="11" type="primary">WBP1</name>
    <name evidence="11" type="ORF">K7432_002697</name>
</gene>
<keyword evidence="11" id="KW-0808">Transferase</keyword>
<feature type="domain" description="OST48 middle" evidence="10">
    <location>
        <begin position="291"/>
        <end position="433"/>
    </location>
</feature>
<organism evidence="11 12">
    <name type="scientific">Basidiobolus ranarum</name>
    <dbReference type="NCBI Taxonomy" id="34480"/>
    <lineage>
        <taxon>Eukaryota</taxon>
        <taxon>Fungi</taxon>
        <taxon>Fungi incertae sedis</taxon>
        <taxon>Zoopagomycota</taxon>
        <taxon>Entomophthoromycotina</taxon>
        <taxon>Basidiobolomycetes</taxon>
        <taxon>Basidiobolales</taxon>
        <taxon>Basidiobolaceae</taxon>
        <taxon>Basidiobolus</taxon>
    </lineage>
</organism>
<sequence>MRLLYSLLTLVPCCLLVSAKSLSGNKVLVVLDDIATKDQYSIFFNSLTDRGFSLTFNGATDSSLSLIQYDERSFDHLVLFSPDTKKYGGSLTAATLVDFTNKGGNVLVASSSNVSPVIQQFAAQVGIDFDDQGTSVIDHFQYNDTSAHTVIASNHFTPLTAILSPNVRQGAPVLFNGVGHLTSPHLYTTAILKAGPTAYSYETKENVIVDDDITLIGSEIALVSSHQALNNARVTFSGSLDLFSDRFATSPVKVHGSEQKYVKSGNEAFFNELSQWTFQEKGVLKAVNVKHHKVGEEEFPGWYRINDQIVYEIELSEYFNDQWHPYVAPDVQLEAIMLDPYVRVTLNQTQNQSPSSTKYVGLVGLPDVYGVYTLQVNYKRHGLSYVVEKDVVPIRPYRHNEYPRFLTVAYPYYASSGSMLVGFIVFSAVWLYNRDAGAPKKKTN</sequence>
<feature type="chain" id="PRO_5044964381" description="Dolichyl-diphosphooligosaccharide--protein glycosyltransferase subunit WBP1" evidence="8">
    <location>
        <begin position="20"/>
        <end position="444"/>
    </location>
</feature>
<keyword evidence="12" id="KW-1185">Reference proteome</keyword>
<comment type="caution">
    <text evidence="11">The sequence shown here is derived from an EMBL/GenBank/DDBJ whole genome shotgun (WGS) entry which is preliminary data.</text>
</comment>
<evidence type="ECO:0000313" key="11">
    <source>
        <dbReference type="EMBL" id="KAK9722394.1"/>
    </source>
</evidence>
<feature type="domain" description="OST48 N-terminal" evidence="9">
    <location>
        <begin position="26"/>
        <end position="277"/>
    </location>
</feature>
<comment type="subunit">
    <text evidence="8">Component of the oligosaccharyltransferase (OST) complex.</text>
</comment>
<dbReference type="Pfam" id="PF23358">
    <property type="entry name" value="OST48_MD"/>
    <property type="match status" value="1"/>
</dbReference>
<evidence type="ECO:0000259" key="9">
    <source>
        <dbReference type="Pfam" id="PF03345"/>
    </source>
</evidence>
<dbReference type="InterPro" id="IPR005013">
    <property type="entry name" value="DDOST_48_kDa_subunit"/>
</dbReference>
<evidence type="ECO:0000256" key="8">
    <source>
        <dbReference type="RuleBase" id="RU361142"/>
    </source>
</evidence>
<accession>A0ABR2W7E1</accession>
<evidence type="ECO:0000256" key="4">
    <source>
        <dbReference type="ARBA" id="ARBA00022692"/>
    </source>
</evidence>
<evidence type="ECO:0000256" key="2">
    <source>
        <dbReference type="ARBA" id="ARBA00004922"/>
    </source>
</evidence>
<dbReference type="Pfam" id="PF03345">
    <property type="entry name" value="OST48_N"/>
    <property type="match status" value="1"/>
</dbReference>
<evidence type="ECO:0000256" key="6">
    <source>
        <dbReference type="ARBA" id="ARBA00022989"/>
    </source>
</evidence>
<evidence type="ECO:0000313" key="12">
    <source>
        <dbReference type="Proteomes" id="UP001479436"/>
    </source>
</evidence>
<dbReference type="PANTHER" id="PTHR10830">
    <property type="entry name" value="DOLICHYL-DIPHOSPHOOLIGOSACCHARIDE--PROTEIN GLYCOSYLTRANSFERASE 48 KDA SUBUNIT"/>
    <property type="match status" value="1"/>
</dbReference>
<comment type="similarity">
    <text evidence="3 8">Belongs to the DDOST 48 kDa subunit family.</text>
</comment>
<comment type="function">
    <text evidence="8">Subunit of the oligosaccharyl transferase (OST) complex that catalyzes the initial transfer of a defined glycan (Glc(3)Man(9)GlcNAc(2) in eukaryotes) from the lipid carrier dolichol-pyrophosphate to an asparagine residue within an Asn-X-Ser/Thr consensus motif in nascent polypeptide chains, the first step in protein N-glycosylation. N-glycosylation occurs cotranslationally and the complex associates with the Sec61 complex at the channel-forming translocon complex that mediates protein translocation across the endoplasmic reticulum (ER).</text>
</comment>
<evidence type="ECO:0000256" key="5">
    <source>
        <dbReference type="ARBA" id="ARBA00022824"/>
    </source>
</evidence>
<proteinExistence type="inferred from homology"/>
<keyword evidence="8" id="KW-0732">Signal</keyword>
<keyword evidence="4 8" id="KW-0812">Transmembrane</keyword>
<protein>
    <recommendedName>
        <fullName evidence="8">Dolichyl-diphosphooligosaccharide--protein glycosyltransferase subunit WBP1</fullName>
        <shortName evidence="8">Oligosaccharyl transferase subunit WBP1</shortName>
    </recommendedName>
</protein>
<comment type="subcellular location">
    <subcellularLocation>
        <location evidence="8">Endoplasmic reticulum membrane</location>
        <topology evidence="8">Single-pass type I membrane protein</topology>
    </subcellularLocation>
    <subcellularLocation>
        <location evidence="1">Membrane</location>
        <topology evidence="1">Single-pass type I membrane protein</topology>
    </subcellularLocation>
</comment>
<name>A0ABR2W7E1_9FUNG</name>
<evidence type="ECO:0000256" key="3">
    <source>
        <dbReference type="ARBA" id="ARBA00008743"/>
    </source>
</evidence>
<dbReference type="PANTHER" id="PTHR10830:SF0">
    <property type="entry name" value="DOLICHYL-DIPHOSPHOOLIGOSACCHARIDE--PROTEIN GLYCOSYLTRANSFERASE 48 KDA SUBUNIT"/>
    <property type="match status" value="1"/>
</dbReference>
<evidence type="ECO:0000256" key="7">
    <source>
        <dbReference type="ARBA" id="ARBA00023136"/>
    </source>
</evidence>
<feature type="transmembrane region" description="Helical" evidence="8">
    <location>
        <begin position="410"/>
        <end position="432"/>
    </location>
</feature>
<comment type="pathway">
    <text evidence="2 8">Protein modification; protein glycosylation.</text>
</comment>
<evidence type="ECO:0000259" key="10">
    <source>
        <dbReference type="Pfam" id="PF23358"/>
    </source>
</evidence>
<feature type="signal peptide" evidence="8">
    <location>
        <begin position="1"/>
        <end position="19"/>
    </location>
</feature>
<keyword evidence="7 8" id="KW-0472">Membrane</keyword>
<dbReference type="EMBL" id="JASJQH010006950">
    <property type="protein sequence ID" value="KAK9722394.1"/>
    <property type="molecule type" value="Genomic_DNA"/>
</dbReference>
<dbReference type="InterPro" id="IPR055459">
    <property type="entry name" value="OST48_MD"/>
</dbReference>
<dbReference type="InterPro" id="IPR055457">
    <property type="entry name" value="OST48_N"/>
</dbReference>
<keyword evidence="6 8" id="KW-1133">Transmembrane helix</keyword>
<reference evidence="11 12" key="1">
    <citation type="submission" date="2023-04" db="EMBL/GenBank/DDBJ databases">
        <title>Genome of Basidiobolus ranarum AG-B5.</title>
        <authorList>
            <person name="Stajich J.E."/>
            <person name="Carter-House D."/>
            <person name="Gryganskyi A."/>
        </authorList>
    </citation>
    <scope>NUCLEOTIDE SEQUENCE [LARGE SCALE GENOMIC DNA]</scope>
    <source>
        <strain evidence="11 12">AG-B5</strain>
    </source>
</reference>